<dbReference type="AlphaFoldDB" id="A0A7M2WS15"/>
<reference evidence="4 5" key="1">
    <citation type="submission" date="2020-10" db="EMBL/GenBank/DDBJ databases">
        <title>Wide distribution of Phycisphaera-like planctomycetes from WD2101 soil group in peatlands and genome analysis of the first cultivated representative.</title>
        <authorList>
            <person name="Dedysh S.N."/>
            <person name="Beletsky A.V."/>
            <person name="Ivanova A."/>
            <person name="Kulichevskaya I.S."/>
            <person name="Suzina N.E."/>
            <person name="Philippov D.A."/>
            <person name="Rakitin A.L."/>
            <person name="Mardanov A.V."/>
            <person name="Ravin N.V."/>
        </authorList>
    </citation>
    <scope>NUCLEOTIDE SEQUENCE [LARGE SCALE GENOMIC DNA]</scope>
    <source>
        <strain evidence="4 5">M1803</strain>
    </source>
</reference>
<evidence type="ECO:0000259" key="3">
    <source>
        <dbReference type="PROSITE" id="PS01031"/>
    </source>
</evidence>
<dbReference type="RefSeq" id="WP_206291207.1">
    <property type="nucleotide sequence ID" value="NZ_CP063458.1"/>
</dbReference>
<evidence type="ECO:0000313" key="5">
    <source>
        <dbReference type="Proteomes" id="UP000593765"/>
    </source>
</evidence>
<evidence type="ECO:0000313" key="4">
    <source>
        <dbReference type="EMBL" id="QOV88233.1"/>
    </source>
</evidence>
<dbReference type="InterPro" id="IPR031107">
    <property type="entry name" value="Small_HSP"/>
</dbReference>
<comment type="similarity">
    <text evidence="1 2">Belongs to the small heat shock protein (HSP20) family.</text>
</comment>
<dbReference type="InterPro" id="IPR002068">
    <property type="entry name" value="A-crystallin/Hsp20_dom"/>
</dbReference>
<protein>
    <submittedName>
        <fullName evidence="4">Hsp20/alpha crystallin family protein</fullName>
    </submittedName>
</protein>
<accession>A0A7M2WS15</accession>
<name>A0A7M2WS15_9BACT</name>
<dbReference type="SUPFAM" id="SSF49764">
    <property type="entry name" value="HSP20-like chaperones"/>
    <property type="match status" value="1"/>
</dbReference>
<dbReference type="Pfam" id="PF00011">
    <property type="entry name" value="HSP20"/>
    <property type="match status" value="1"/>
</dbReference>
<dbReference type="KEGG" id="hbs:IPV69_18515"/>
<dbReference type="EMBL" id="CP063458">
    <property type="protein sequence ID" value="QOV88233.1"/>
    <property type="molecule type" value="Genomic_DNA"/>
</dbReference>
<dbReference type="PROSITE" id="PS01031">
    <property type="entry name" value="SHSP"/>
    <property type="match status" value="1"/>
</dbReference>
<keyword evidence="5" id="KW-1185">Reference proteome</keyword>
<dbReference type="PANTHER" id="PTHR11527">
    <property type="entry name" value="HEAT-SHOCK PROTEIN 20 FAMILY MEMBER"/>
    <property type="match status" value="1"/>
</dbReference>
<proteinExistence type="inferred from homology"/>
<evidence type="ECO:0000256" key="2">
    <source>
        <dbReference type="RuleBase" id="RU003616"/>
    </source>
</evidence>
<feature type="domain" description="SHSP" evidence="3">
    <location>
        <begin position="33"/>
        <end position="146"/>
    </location>
</feature>
<dbReference type="Gene3D" id="2.60.40.790">
    <property type="match status" value="1"/>
</dbReference>
<dbReference type="Proteomes" id="UP000593765">
    <property type="component" value="Chromosome"/>
</dbReference>
<dbReference type="InterPro" id="IPR008978">
    <property type="entry name" value="HSP20-like_chaperone"/>
</dbReference>
<sequence>MSLPTRVARGFVDPFENITREFDVLNRIFNSGQSNGARLAPYGVDIREDGDTLVVEAELPGFRKEEVDITLENQTLTISAEKKEERRDEKKGDYLLNERRYSRFLRSFTLPPTVDEKTVNARLEDGVLTVSLNKREETKPRKIAVG</sequence>
<organism evidence="4 5">
    <name type="scientific">Humisphaera borealis</name>
    <dbReference type="NCBI Taxonomy" id="2807512"/>
    <lineage>
        <taxon>Bacteria</taxon>
        <taxon>Pseudomonadati</taxon>
        <taxon>Planctomycetota</taxon>
        <taxon>Phycisphaerae</taxon>
        <taxon>Tepidisphaerales</taxon>
        <taxon>Tepidisphaeraceae</taxon>
        <taxon>Humisphaera</taxon>
    </lineage>
</organism>
<evidence type="ECO:0000256" key="1">
    <source>
        <dbReference type="PROSITE-ProRule" id="PRU00285"/>
    </source>
</evidence>
<gene>
    <name evidence="4" type="ORF">IPV69_18515</name>
</gene>
<dbReference type="CDD" id="cd06464">
    <property type="entry name" value="ACD_sHsps-like"/>
    <property type="match status" value="1"/>
</dbReference>